<dbReference type="InterPro" id="IPR000792">
    <property type="entry name" value="Tscrpt_reg_LuxR_C"/>
</dbReference>
<gene>
    <name evidence="5" type="ORF">O0V09_04865</name>
</gene>
<accession>A0A9J6RIK5</accession>
<dbReference type="PRINTS" id="PR00038">
    <property type="entry name" value="HTHLUXR"/>
</dbReference>
<sequence>MHNQQQCLNQLGNVVASLGSDTFYPALCQAFSCFEEVSDLLFLYFSDQQRPQCIYSNVDSEEHYALQVSSYINGPYIFDPYYQASLQGIANGAYRLKDIAPDNFKKTEFFRHYYKATHVTDELSYVVALPHHQHLHFSISHARPGKSFSVKTLRFLNSISHLITELLSKHWLLQDSHHYPDQNNKSNLNQALQQALKNFGSTLLTPREHDVLQLVLHGHSNKAAAERMNISLATVKLHRKRIYQKLDISSQAELFYLFIDALSSAKASDSGDPLQAYMT</sequence>
<evidence type="ECO:0000256" key="2">
    <source>
        <dbReference type="ARBA" id="ARBA00023125"/>
    </source>
</evidence>
<dbReference type="Proteomes" id="UP001069090">
    <property type="component" value="Unassembled WGS sequence"/>
</dbReference>
<evidence type="ECO:0000256" key="3">
    <source>
        <dbReference type="ARBA" id="ARBA00023163"/>
    </source>
</evidence>
<dbReference type="SMART" id="SM00421">
    <property type="entry name" value="HTH_LUXR"/>
    <property type="match status" value="1"/>
</dbReference>
<dbReference type="GO" id="GO:0006355">
    <property type="term" value="P:regulation of DNA-templated transcription"/>
    <property type="evidence" value="ECO:0007669"/>
    <property type="project" value="InterPro"/>
</dbReference>
<dbReference type="CDD" id="cd06170">
    <property type="entry name" value="LuxR_C_like"/>
    <property type="match status" value="1"/>
</dbReference>
<dbReference type="GO" id="GO:0003677">
    <property type="term" value="F:DNA binding"/>
    <property type="evidence" value="ECO:0007669"/>
    <property type="project" value="UniProtKB-KW"/>
</dbReference>
<dbReference type="PANTHER" id="PTHR44688">
    <property type="entry name" value="DNA-BINDING TRANSCRIPTIONAL ACTIVATOR DEVR_DOSR"/>
    <property type="match status" value="1"/>
</dbReference>
<dbReference type="EMBL" id="JAPTGG010000003">
    <property type="protein sequence ID" value="MCZ0864518.1"/>
    <property type="molecule type" value="Genomic_DNA"/>
</dbReference>
<dbReference type="InterPro" id="IPR016032">
    <property type="entry name" value="Sig_transdc_resp-reg_C-effctor"/>
</dbReference>
<keyword evidence="2" id="KW-0238">DNA-binding</keyword>
<feature type="domain" description="HTH luxR-type" evidence="4">
    <location>
        <begin position="197"/>
        <end position="262"/>
    </location>
</feature>
<comment type="caution">
    <text evidence="5">The sequence shown here is derived from an EMBL/GenBank/DDBJ whole genome shotgun (WGS) entry which is preliminary data.</text>
</comment>
<dbReference type="PROSITE" id="PS50043">
    <property type="entry name" value="HTH_LUXR_2"/>
    <property type="match status" value="1"/>
</dbReference>
<evidence type="ECO:0000313" key="6">
    <source>
        <dbReference type="Proteomes" id="UP001069090"/>
    </source>
</evidence>
<evidence type="ECO:0000313" key="5">
    <source>
        <dbReference type="EMBL" id="MCZ0864518.1"/>
    </source>
</evidence>
<dbReference type="RefSeq" id="WP_258330673.1">
    <property type="nucleotide sequence ID" value="NZ_JAPTGG010000003.1"/>
</dbReference>
<proteinExistence type="predicted"/>
<dbReference type="PANTHER" id="PTHR44688:SF16">
    <property type="entry name" value="DNA-BINDING TRANSCRIPTIONAL ACTIVATOR DEVR_DOSR"/>
    <property type="match status" value="1"/>
</dbReference>
<dbReference type="InterPro" id="IPR036388">
    <property type="entry name" value="WH-like_DNA-bd_sf"/>
</dbReference>
<reference evidence="5 6" key="1">
    <citation type="submission" date="2022-12" db="EMBL/GenBank/DDBJ databases">
        <title>Dasania phycosphaerae sp. nov., isolated from particulate material of the south coast of Korea.</title>
        <authorList>
            <person name="Jiang Y."/>
        </authorList>
    </citation>
    <scope>NUCLEOTIDE SEQUENCE [LARGE SCALE GENOMIC DNA]</scope>
    <source>
        <strain evidence="5 6">GY-19</strain>
    </source>
</reference>
<dbReference type="AlphaFoldDB" id="A0A9J6RIK5"/>
<dbReference type="Pfam" id="PF00196">
    <property type="entry name" value="GerE"/>
    <property type="match status" value="1"/>
</dbReference>
<name>A0A9J6RIK5_9GAMM</name>
<keyword evidence="3" id="KW-0804">Transcription</keyword>
<evidence type="ECO:0000256" key="1">
    <source>
        <dbReference type="ARBA" id="ARBA00023015"/>
    </source>
</evidence>
<protein>
    <submittedName>
        <fullName evidence="5">LuxR C-terminal-related transcriptional regulator</fullName>
    </submittedName>
</protein>
<keyword evidence="6" id="KW-1185">Reference proteome</keyword>
<keyword evidence="1" id="KW-0805">Transcription regulation</keyword>
<evidence type="ECO:0000259" key="4">
    <source>
        <dbReference type="PROSITE" id="PS50043"/>
    </source>
</evidence>
<organism evidence="5 6">
    <name type="scientific">Dasania phycosphaerae</name>
    <dbReference type="NCBI Taxonomy" id="2950436"/>
    <lineage>
        <taxon>Bacteria</taxon>
        <taxon>Pseudomonadati</taxon>
        <taxon>Pseudomonadota</taxon>
        <taxon>Gammaproteobacteria</taxon>
        <taxon>Cellvibrionales</taxon>
        <taxon>Spongiibacteraceae</taxon>
        <taxon>Dasania</taxon>
    </lineage>
</organism>
<dbReference type="SUPFAM" id="SSF46894">
    <property type="entry name" value="C-terminal effector domain of the bipartite response regulators"/>
    <property type="match status" value="1"/>
</dbReference>
<dbReference type="Gene3D" id="1.10.10.10">
    <property type="entry name" value="Winged helix-like DNA-binding domain superfamily/Winged helix DNA-binding domain"/>
    <property type="match status" value="1"/>
</dbReference>